<protein>
    <submittedName>
        <fullName evidence="1">Uncharacterized protein</fullName>
    </submittedName>
</protein>
<name>V2WMN8_MONRO</name>
<keyword evidence="2" id="KW-1185">Reference proteome</keyword>
<reference evidence="1 2" key="1">
    <citation type="journal article" date="2014" name="BMC Genomics">
        <title>Genome and secretome analysis of the hemibiotrophic fungal pathogen, Moniliophthora roreri, which causes frosty pod rot disease of cacao: mechanisms of the biotrophic and necrotrophic phases.</title>
        <authorList>
            <person name="Meinhardt L.W."/>
            <person name="Costa G.G.L."/>
            <person name="Thomazella D.P.T."/>
            <person name="Teixeira P.J.P.L."/>
            <person name="Carazzolle M.F."/>
            <person name="Schuster S.C."/>
            <person name="Carlson J.E."/>
            <person name="Guiltinan M.J."/>
            <person name="Mieczkowski P."/>
            <person name="Farmer A."/>
            <person name="Ramaraj T."/>
            <person name="Crozier J."/>
            <person name="Davis R.E."/>
            <person name="Shao J."/>
            <person name="Melnick R.L."/>
            <person name="Pereira G.A.G."/>
            <person name="Bailey B.A."/>
        </authorList>
    </citation>
    <scope>NUCLEOTIDE SEQUENCE [LARGE SCALE GENOMIC DNA]</scope>
    <source>
        <strain evidence="1 2">MCA 2997</strain>
    </source>
</reference>
<evidence type="ECO:0000313" key="2">
    <source>
        <dbReference type="Proteomes" id="UP000017559"/>
    </source>
</evidence>
<evidence type="ECO:0000313" key="1">
    <source>
        <dbReference type="EMBL" id="ESK81490.1"/>
    </source>
</evidence>
<dbReference type="AlphaFoldDB" id="V2WMN8"/>
<dbReference type="EMBL" id="AWSO01002421">
    <property type="protein sequence ID" value="ESK81490.1"/>
    <property type="molecule type" value="Genomic_DNA"/>
</dbReference>
<dbReference type="KEGG" id="mrr:Moror_2192"/>
<accession>V2WMN8</accession>
<sequence>MTTPSASTMLDVTPDVVPKVEANNTNKQWARTISIAIIKTINDKKDDSSKSPVLDPYEGEYKDTRHFLLNLELYFQMNPVKANTDEKKKMLLLSLLKGKTNR</sequence>
<proteinExistence type="predicted"/>
<gene>
    <name evidence="1" type="ORF">Moror_2192</name>
</gene>
<organism evidence="1 2">
    <name type="scientific">Moniliophthora roreri (strain MCA 2997)</name>
    <name type="common">Cocoa frosty pod rot fungus</name>
    <name type="synonym">Crinipellis roreri</name>
    <dbReference type="NCBI Taxonomy" id="1381753"/>
    <lineage>
        <taxon>Eukaryota</taxon>
        <taxon>Fungi</taxon>
        <taxon>Dikarya</taxon>
        <taxon>Basidiomycota</taxon>
        <taxon>Agaricomycotina</taxon>
        <taxon>Agaricomycetes</taxon>
        <taxon>Agaricomycetidae</taxon>
        <taxon>Agaricales</taxon>
        <taxon>Marasmiineae</taxon>
        <taxon>Marasmiaceae</taxon>
        <taxon>Moniliophthora</taxon>
    </lineage>
</organism>
<dbReference type="HOGENOM" id="CLU_000384_30_10_1"/>
<comment type="caution">
    <text evidence="1">The sequence shown here is derived from an EMBL/GenBank/DDBJ whole genome shotgun (WGS) entry which is preliminary data.</text>
</comment>
<dbReference type="OrthoDB" id="3263571at2759"/>
<dbReference type="Proteomes" id="UP000017559">
    <property type="component" value="Unassembled WGS sequence"/>
</dbReference>